<comment type="cofactor">
    <cofactor evidence="1">
        <name>Zn(2+)</name>
        <dbReference type="ChEBI" id="CHEBI:29105"/>
    </cofactor>
</comment>
<evidence type="ECO:0000256" key="7">
    <source>
        <dbReference type="ARBA" id="ARBA00022833"/>
    </source>
</evidence>
<dbReference type="SUPFAM" id="SSF55620">
    <property type="entry name" value="Tetrahydrobiopterin biosynthesis enzymes-like"/>
    <property type="match status" value="1"/>
</dbReference>
<protein>
    <recommendedName>
        <fullName evidence="5">6-carboxy-5,6,7,8-tetrahydropterin synthase</fullName>
        <ecNumber evidence="4">4.1.2.50</ecNumber>
    </recommendedName>
    <alternativeName>
        <fullName evidence="9">Queuosine biosynthesis protein QueD</fullName>
    </alternativeName>
</protein>
<evidence type="ECO:0000256" key="5">
    <source>
        <dbReference type="ARBA" id="ARBA00018141"/>
    </source>
</evidence>
<dbReference type="EMBL" id="JBEPAZ010000165">
    <property type="protein sequence ID" value="MER6434658.1"/>
    <property type="molecule type" value="Genomic_DNA"/>
</dbReference>
<gene>
    <name evidence="11" type="ORF">ABT272_45195</name>
</gene>
<evidence type="ECO:0000313" key="12">
    <source>
        <dbReference type="Proteomes" id="UP001470023"/>
    </source>
</evidence>
<dbReference type="Pfam" id="PF01242">
    <property type="entry name" value="PTPS"/>
    <property type="match status" value="1"/>
</dbReference>
<dbReference type="InterPro" id="IPR007115">
    <property type="entry name" value="6-PTP_synth/QueD"/>
</dbReference>
<evidence type="ECO:0000256" key="1">
    <source>
        <dbReference type="ARBA" id="ARBA00001947"/>
    </source>
</evidence>
<evidence type="ECO:0000256" key="9">
    <source>
        <dbReference type="ARBA" id="ARBA00031449"/>
    </source>
</evidence>
<evidence type="ECO:0000256" key="3">
    <source>
        <dbReference type="ARBA" id="ARBA00008900"/>
    </source>
</evidence>
<evidence type="ECO:0000256" key="4">
    <source>
        <dbReference type="ARBA" id="ARBA00012982"/>
    </source>
</evidence>
<evidence type="ECO:0000313" key="11">
    <source>
        <dbReference type="EMBL" id="MER6434658.1"/>
    </source>
</evidence>
<dbReference type="Proteomes" id="UP001470023">
    <property type="component" value="Unassembled WGS sequence"/>
</dbReference>
<comment type="similarity">
    <text evidence="3">Belongs to the PTPS family. QueD subfamily.</text>
</comment>
<dbReference type="InterPro" id="IPR038418">
    <property type="entry name" value="6-PTP_synth/QueD_sf"/>
</dbReference>
<name>A0ABV1ULP4_9ACTN</name>
<reference evidence="11 12" key="1">
    <citation type="submission" date="2024-06" db="EMBL/GenBank/DDBJ databases">
        <title>The Natural Products Discovery Center: Release of the First 8490 Sequenced Strains for Exploring Actinobacteria Biosynthetic Diversity.</title>
        <authorList>
            <person name="Kalkreuter E."/>
            <person name="Kautsar S.A."/>
            <person name="Yang D."/>
            <person name="Bader C.D."/>
            <person name="Teijaro C.N."/>
            <person name="Fluegel L."/>
            <person name="Davis C.M."/>
            <person name="Simpson J.R."/>
            <person name="Lauterbach L."/>
            <person name="Steele A.D."/>
            <person name="Gui C."/>
            <person name="Meng S."/>
            <person name="Li G."/>
            <person name="Viehrig K."/>
            <person name="Ye F."/>
            <person name="Su P."/>
            <person name="Kiefer A.F."/>
            <person name="Nichols A."/>
            <person name="Cepeda A.J."/>
            <person name="Yan W."/>
            <person name="Fan B."/>
            <person name="Jiang Y."/>
            <person name="Adhikari A."/>
            <person name="Zheng C.-J."/>
            <person name="Schuster L."/>
            <person name="Cowan T.M."/>
            <person name="Smanski M.J."/>
            <person name="Chevrette M.G."/>
            <person name="De Carvalho L.P.S."/>
            <person name="Shen B."/>
        </authorList>
    </citation>
    <scope>NUCLEOTIDE SEQUENCE [LARGE SCALE GENOMIC DNA]</scope>
    <source>
        <strain evidence="11 12">NPDC001166</strain>
    </source>
</reference>
<sequence>MKHEIGIRHNFETAHRIPVLGGKCVNLHGHSWQCEVVFSAPALQDGVVIDFSGLKSEVRGWIDRCLDHGAMLSADDPLVPVLQAEGSRLFRFGATDPAPYELFAKDLSWPTVESVAMVIGRMANQALQAVPHAPDTVIDHVEVRETSVNHARWNSSLDGHDERLGI</sequence>
<evidence type="ECO:0000256" key="8">
    <source>
        <dbReference type="ARBA" id="ARBA00023239"/>
    </source>
</evidence>
<evidence type="ECO:0000256" key="6">
    <source>
        <dbReference type="ARBA" id="ARBA00022723"/>
    </source>
</evidence>
<comment type="caution">
    <text evidence="11">The sequence shown here is derived from an EMBL/GenBank/DDBJ whole genome shotgun (WGS) entry which is preliminary data.</text>
</comment>
<keyword evidence="12" id="KW-1185">Reference proteome</keyword>
<keyword evidence="8" id="KW-0456">Lyase</keyword>
<comment type="pathway">
    <text evidence="2">Purine metabolism; 7-cyano-7-deazaguanine biosynthesis.</text>
</comment>
<dbReference type="PANTHER" id="PTHR12589">
    <property type="entry name" value="PYRUVOYL TETRAHYDROBIOPTERIN SYNTHASE"/>
    <property type="match status" value="1"/>
</dbReference>
<evidence type="ECO:0000256" key="2">
    <source>
        <dbReference type="ARBA" id="ARBA00005061"/>
    </source>
</evidence>
<dbReference type="Gene3D" id="3.30.479.10">
    <property type="entry name" value="6-pyruvoyl tetrahydropterin synthase/QueD"/>
    <property type="match status" value="1"/>
</dbReference>
<accession>A0ABV1ULP4</accession>
<keyword evidence="6" id="KW-0479">Metal-binding</keyword>
<dbReference type="EC" id="4.1.2.50" evidence="4"/>
<dbReference type="RefSeq" id="WP_352066457.1">
    <property type="nucleotide sequence ID" value="NZ_JBEPAZ010000165.1"/>
</dbReference>
<proteinExistence type="inferred from homology"/>
<evidence type="ECO:0000256" key="10">
    <source>
        <dbReference type="ARBA" id="ARBA00048807"/>
    </source>
</evidence>
<comment type="catalytic activity">
    <reaction evidence="10">
        <text>7,8-dihydroneopterin 3'-triphosphate + H2O = 6-carboxy-5,6,7,8-tetrahydropterin + triphosphate + acetaldehyde + 2 H(+)</text>
        <dbReference type="Rhea" id="RHEA:27966"/>
        <dbReference type="ChEBI" id="CHEBI:15343"/>
        <dbReference type="ChEBI" id="CHEBI:15377"/>
        <dbReference type="ChEBI" id="CHEBI:15378"/>
        <dbReference type="ChEBI" id="CHEBI:18036"/>
        <dbReference type="ChEBI" id="CHEBI:58462"/>
        <dbReference type="ChEBI" id="CHEBI:61032"/>
        <dbReference type="EC" id="4.1.2.50"/>
    </reaction>
</comment>
<organism evidence="11 12">
    <name type="scientific">Streptomyces sp. 900105245</name>
    <dbReference type="NCBI Taxonomy" id="3154379"/>
    <lineage>
        <taxon>Bacteria</taxon>
        <taxon>Bacillati</taxon>
        <taxon>Actinomycetota</taxon>
        <taxon>Actinomycetes</taxon>
        <taxon>Kitasatosporales</taxon>
        <taxon>Streptomycetaceae</taxon>
        <taxon>Streptomyces</taxon>
    </lineage>
</organism>
<dbReference type="PANTHER" id="PTHR12589:SF7">
    <property type="entry name" value="6-PYRUVOYL TETRAHYDROBIOPTERIN SYNTHASE"/>
    <property type="match status" value="1"/>
</dbReference>
<keyword evidence="7" id="KW-0862">Zinc</keyword>